<evidence type="ECO:0000256" key="2">
    <source>
        <dbReference type="ARBA" id="ARBA00022448"/>
    </source>
</evidence>
<keyword evidence="2 8" id="KW-0813">Transport</keyword>
<dbReference type="PANTHER" id="PTHR30069">
    <property type="entry name" value="TONB-DEPENDENT OUTER MEMBRANE RECEPTOR"/>
    <property type="match status" value="1"/>
</dbReference>
<keyword evidence="4 8" id="KW-0812">Transmembrane</keyword>
<dbReference type="Gene3D" id="2.170.130.10">
    <property type="entry name" value="TonB-dependent receptor, plug domain"/>
    <property type="match status" value="1"/>
</dbReference>
<dbReference type="InterPro" id="IPR041700">
    <property type="entry name" value="OMP_b-brl_3"/>
</dbReference>
<evidence type="ECO:0000259" key="10">
    <source>
        <dbReference type="Pfam" id="PF07715"/>
    </source>
</evidence>
<evidence type="ECO:0000256" key="9">
    <source>
        <dbReference type="SAM" id="SignalP"/>
    </source>
</evidence>
<dbReference type="PANTHER" id="PTHR30069:SF29">
    <property type="entry name" value="HEMOGLOBIN AND HEMOGLOBIN-HAPTOGLOBIN-BINDING PROTEIN 1-RELATED"/>
    <property type="match status" value="1"/>
</dbReference>
<dbReference type="GO" id="GO:0009279">
    <property type="term" value="C:cell outer membrane"/>
    <property type="evidence" value="ECO:0007669"/>
    <property type="project" value="UniProtKB-SubCell"/>
</dbReference>
<dbReference type="Gene3D" id="2.60.40.1120">
    <property type="entry name" value="Carboxypeptidase-like, regulatory domain"/>
    <property type="match status" value="1"/>
</dbReference>
<name>A0A315ZDB8_SEDFL</name>
<dbReference type="SUPFAM" id="SSF56935">
    <property type="entry name" value="Porins"/>
    <property type="match status" value="1"/>
</dbReference>
<dbReference type="InterPro" id="IPR036942">
    <property type="entry name" value="Beta-barrel_TonB_sf"/>
</dbReference>
<dbReference type="Pfam" id="PF07715">
    <property type="entry name" value="Plug"/>
    <property type="match status" value="1"/>
</dbReference>
<dbReference type="RefSeq" id="WP_109617401.1">
    <property type="nucleotide sequence ID" value="NZ_QGDO01000002.1"/>
</dbReference>
<evidence type="ECO:0000256" key="5">
    <source>
        <dbReference type="ARBA" id="ARBA00022729"/>
    </source>
</evidence>
<dbReference type="GO" id="GO:0044718">
    <property type="term" value="P:siderophore transmembrane transport"/>
    <property type="evidence" value="ECO:0007669"/>
    <property type="project" value="TreeGrafter"/>
</dbReference>
<dbReference type="InterPro" id="IPR039426">
    <property type="entry name" value="TonB-dep_rcpt-like"/>
</dbReference>
<evidence type="ECO:0000256" key="6">
    <source>
        <dbReference type="ARBA" id="ARBA00023136"/>
    </source>
</evidence>
<evidence type="ECO:0000256" key="8">
    <source>
        <dbReference type="PROSITE-ProRule" id="PRU01360"/>
    </source>
</evidence>
<evidence type="ECO:0000313" key="12">
    <source>
        <dbReference type="EMBL" id="PWJ43119.1"/>
    </source>
</evidence>
<evidence type="ECO:0000256" key="1">
    <source>
        <dbReference type="ARBA" id="ARBA00004571"/>
    </source>
</evidence>
<gene>
    <name evidence="12" type="ORF">BC781_102668</name>
</gene>
<organism evidence="12 13">
    <name type="scientific">Sediminitomix flava</name>
    <dbReference type="NCBI Taxonomy" id="379075"/>
    <lineage>
        <taxon>Bacteria</taxon>
        <taxon>Pseudomonadati</taxon>
        <taxon>Bacteroidota</taxon>
        <taxon>Cytophagia</taxon>
        <taxon>Cytophagales</taxon>
        <taxon>Flammeovirgaceae</taxon>
        <taxon>Sediminitomix</taxon>
    </lineage>
</organism>
<keyword evidence="7 8" id="KW-0998">Cell outer membrane</keyword>
<dbReference type="SUPFAM" id="SSF49464">
    <property type="entry name" value="Carboxypeptidase regulatory domain-like"/>
    <property type="match status" value="1"/>
</dbReference>
<dbReference type="EMBL" id="QGDO01000002">
    <property type="protein sequence ID" value="PWJ43119.1"/>
    <property type="molecule type" value="Genomic_DNA"/>
</dbReference>
<dbReference type="Proteomes" id="UP000245535">
    <property type="component" value="Unassembled WGS sequence"/>
</dbReference>
<accession>A0A315ZDB8</accession>
<proteinExistence type="inferred from homology"/>
<evidence type="ECO:0000313" key="13">
    <source>
        <dbReference type="Proteomes" id="UP000245535"/>
    </source>
</evidence>
<keyword evidence="13" id="KW-1185">Reference proteome</keyword>
<keyword evidence="6 8" id="KW-0472">Membrane</keyword>
<keyword evidence="12" id="KW-0675">Receptor</keyword>
<dbReference type="Pfam" id="PF13620">
    <property type="entry name" value="CarboxypepD_reg"/>
    <property type="match status" value="1"/>
</dbReference>
<dbReference type="OrthoDB" id="972646at2"/>
<evidence type="ECO:0000256" key="3">
    <source>
        <dbReference type="ARBA" id="ARBA00022452"/>
    </source>
</evidence>
<comment type="subcellular location">
    <subcellularLocation>
        <location evidence="1 8">Cell outer membrane</location>
        <topology evidence="1 8">Multi-pass membrane protein</topology>
    </subcellularLocation>
</comment>
<sequence>MKQLLLAISIMVCLTSYGQNVATQKVSLTGLIKDKKTGQALSYATVSLQHKTDSTQLTGALTDENGRFSITTTTGSYLLKVEFMGFKAYENPNFELLKDSNLPTVFLEEDLHTLNEVEVTAEKTSVEYKLDKKVFNVGKDLLSKGGTANDILDNVPSVTVDAAGGISLRGNNNVQILINGKPSIITLNNGLEQIPSESIEKIEVITNPSARYEAQGTAGIINIILKKNRKSGFNGSIQLGTGIPDQHTASLNLNYKSEKFNVFSTLGYRYSNFFGGSESSQTIFQPTTLYIDQMNDQQRNDNAHNYRVGAEYFINDKNTINFSISRYQMDNDDFTTITYNYLDEAKNIERTEIREIDYFEPMDYKEANLTYTKLFSKEGQKLTVDVNYDWWYNEELEDISYKQSFPTSDNYQAFNTRNYEASDDLTIQSDLVFPISKDQRIEAGLRFQTRDITSDYYVKEELDGQFVTLGNFDNKMLYEETISAAYAQYGNKFGKLNYLFGLRMEHSSIRITDRINELNLPKDYYNFFPTVHFNYQLNEKDKLQLSYSRRISRPQFWQLNPFGGFSDVRDQFRGNPDLNPNFTDAFEFEILKTSDKFTVNPSVYFQETSDFFQFIVSPDEEGYLITTLVNLGIEQRLGLELSTTYNPFKWWRLSGDFNFYKFKQRGQLEGKRYDADNQTWTARINNRFKLPKKFTIQGSFNYQGKSVNAQYTSYANHYADLAISKDIMKDRANISFRAINMLDSRRRILSAEGEGFLYESESWWIGRRLSLNFTYKFDQLKN</sequence>
<evidence type="ECO:0000256" key="7">
    <source>
        <dbReference type="ARBA" id="ARBA00023237"/>
    </source>
</evidence>
<feature type="domain" description="Outer membrane protein beta-barrel" evidence="11">
    <location>
        <begin position="374"/>
        <end position="775"/>
    </location>
</feature>
<dbReference type="Gene3D" id="2.40.170.20">
    <property type="entry name" value="TonB-dependent receptor, beta-barrel domain"/>
    <property type="match status" value="1"/>
</dbReference>
<reference evidence="12 13" key="1">
    <citation type="submission" date="2018-03" db="EMBL/GenBank/DDBJ databases">
        <title>Genomic Encyclopedia of Archaeal and Bacterial Type Strains, Phase II (KMG-II): from individual species to whole genera.</title>
        <authorList>
            <person name="Goeker M."/>
        </authorList>
    </citation>
    <scope>NUCLEOTIDE SEQUENCE [LARGE SCALE GENOMIC DNA]</scope>
    <source>
        <strain evidence="12 13">DSM 28229</strain>
    </source>
</reference>
<feature type="domain" description="TonB-dependent receptor plug" evidence="10">
    <location>
        <begin position="145"/>
        <end position="220"/>
    </location>
</feature>
<dbReference type="PROSITE" id="PS52016">
    <property type="entry name" value="TONB_DEPENDENT_REC_3"/>
    <property type="match status" value="1"/>
</dbReference>
<keyword evidence="3 8" id="KW-1134">Transmembrane beta strand</keyword>
<keyword evidence="5 9" id="KW-0732">Signal</keyword>
<dbReference type="GO" id="GO:0015344">
    <property type="term" value="F:siderophore uptake transmembrane transporter activity"/>
    <property type="evidence" value="ECO:0007669"/>
    <property type="project" value="TreeGrafter"/>
</dbReference>
<feature type="signal peptide" evidence="9">
    <location>
        <begin position="1"/>
        <end position="18"/>
    </location>
</feature>
<dbReference type="AlphaFoldDB" id="A0A315ZDB8"/>
<feature type="chain" id="PRO_5016463786" evidence="9">
    <location>
        <begin position="19"/>
        <end position="782"/>
    </location>
</feature>
<comment type="caution">
    <text evidence="12">The sequence shown here is derived from an EMBL/GenBank/DDBJ whole genome shotgun (WGS) entry which is preliminary data.</text>
</comment>
<dbReference type="Pfam" id="PF14905">
    <property type="entry name" value="OMP_b-brl_3"/>
    <property type="match status" value="1"/>
</dbReference>
<dbReference type="InterPro" id="IPR008969">
    <property type="entry name" value="CarboxyPept-like_regulatory"/>
</dbReference>
<dbReference type="InterPro" id="IPR037066">
    <property type="entry name" value="Plug_dom_sf"/>
</dbReference>
<protein>
    <submittedName>
        <fullName evidence="12">Outer membrane receptor protein involved in Fe transport</fullName>
    </submittedName>
</protein>
<evidence type="ECO:0000256" key="4">
    <source>
        <dbReference type="ARBA" id="ARBA00022692"/>
    </source>
</evidence>
<comment type="similarity">
    <text evidence="8">Belongs to the TonB-dependent receptor family.</text>
</comment>
<dbReference type="InterPro" id="IPR012910">
    <property type="entry name" value="Plug_dom"/>
</dbReference>
<evidence type="ECO:0000259" key="11">
    <source>
        <dbReference type="Pfam" id="PF14905"/>
    </source>
</evidence>